<dbReference type="InParanoid" id="A8PHK9"/>
<evidence type="ECO:0000313" key="2">
    <source>
        <dbReference type="EMBL" id="EAU80389.2"/>
    </source>
</evidence>
<dbReference type="KEGG" id="cci:CC1G_12982"/>
<dbReference type="HOGENOM" id="CLU_2263599_0_0_1"/>
<accession>A8PHK9</accession>
<dbReference type="RefSeq" id="XP_001841425.2">
    <property type="nucleotide sequence ID" value="XM_001841373.2"/>
</dbReference>
<comment type="caution">
    <text evidence="2">The sequence shown here is derived from an EMBL/GenBank/DDBJ whole genome shotgun (WGS) entry which is preliminary data.</text>
</comment>
<feature type="region of interest" description="Disordered" evidence="1">
    <location>
        <begin position="53"/>
        <end position="91"/>
    </location>
</feature>
<organism evidence="2 3">
    <name type="scientific">Coprinopsis cinerea (strain Okayama-7 / 130 / ATCC MYA-4618 / FGSC 9003)</name>
    <name type="common">Inky cap fungus</name>
    <name type="synonym">Hormographiella aspergillata</name>
    <dbReference type="NCBI Taxonomy" id="240176"/>
    <lineage>
        <taxon>Eukaryota</taxon>
        <taxon>Fungi</taxon>
        <taxon>Dikarya</taxon>
        <taxon>Basidiomycota</taxon>
        <taxon>Agaricomycotina</taxon>
        <taxon>Agaricomycetes</taxon>
        <taxon>Agaricomycetidae</taxon>
        <taxon>Agaricales</taxon>
        <taxon>Agaricineae</taxon>
        <taxon>Psathyrellaceae</taxon>
        <taxon>Coprinopsis</taxon>
    </lineage>
</organism>
<keyword evidence="3" id="KW-1185">Reference proteome</keyword>
<feature type="compositionally biased region" description="Low complexity" evidence="1">
    <location>
        <begin position="71"/>
        <end position="86"/>
    </location>
</feature>
<evidence type="ECO:0000256" key="1">
    <source>
        <dbReference type="SAM" id="MobiDB-lite"/>
    </source>
</evidence>
<sequence>MSLTSIAPELICSVYTHLMNTGSLRDISSLQSPMEAYHEDHINFFASKGHVTPLPRKLPASPHPKKNPGNSTTSPLPASTSTLELPVNQTKGIHFQFHSSHQM</sequence>
<gene>
    <name evidence="2" type="ORF">CC1G_12982</name>
</gene>
<name>A8PHK9_COPC7</name>
<reference evidence="2 3" key="1">
    <citation type="journal article" date="2010" name="Proc. Natl. Acad. Sci. U.S.A.">
        <title>Insights into evolution of multicellular fungi from the assembled chromosomes of the mushroom Coprinopsis cinerea (Coprinus cinereus).</title>
        <authorList>
            <person name="Stajich J.E."/>
            <person name="Wilke S.K."/>
            <person name="Ahren D."/>
            <person name="Au C.H."/>
            <person name="Birren B.W."/>
            <person name="Borodovsky M."/>
            <person name="Burns C."/>
            <person name="Canback B."/>
            <person name="Casselton L.A."/>
            <person name="Cheng C.K."/>
            <person name="Deng J."/>
            <person name="Dietrich F.S."/>
            <person name="Fargo D.C."/>
            <person name="Farman M.L."/>
            <person name="Gathman A.C."/>
            <person name="Goldberg J."/>
            <person name="Guigo R."/>
            <person name="Hoegger P.J."/>
            <person name="Hooker J.B."/>
            <person name="Huggins A."/>
            <person name="James T.Y."/>
            <person name="Kamada T."/>
            <person name="Kilaru S."/>
            <person name="Kodira C."/>
            <person name="Kues U."/>
            <person name="Kupfer D."/>
            <person name="Kwan H.S."/>
            <person name="Lomsadze A."/>
            <person name="Li W."/>
            <person name="Lilly W.W."/>
            <person name="Ma L.J."/>
            <person name="Mackey A.J."/>
            <person name="Manning G."/>
            <person name="Martin F."/>
            <person name="Muraguchi H."/>
            <person name="Natvig D.O."/>
            <person name="Palmerini H."/>
            <person name="Ramesh M.A."/>
            <person name="Rehmeyer C.J."/>
            <person name="Roe B.A."/>
            <person name="Shenoy N."/>
            <person name="Stanke M."/>
            <person name="Ter-Hovhannisyan V."/>
            <person name="Tunlid A."/>
            <person name="Velagapudi R."/>
            <person name="Vision T.J."/>
            <person name="Zeng Q."/>
            <person name="Zolan M.E."/>
            <person name="Pukkila P.J."/>
        </authorList>
    </citation>
    <scope>NUCLEOTIDE SEQUENCE [LARGE SCALE GENOMIC DNA]</scope>
    <source>
        <strain evidence="3">Okayama-7 / 130 / ATCC MYA-4618 / FGSC 9003</strain>
    </source>
</reference>
<dbReference type="EMBL" id="AACS02000006">
    <property type="protein sequence ID" value="EAU80389.2"/>
    <property type="molecule type" value="Genomic_DNA"/>
</dbReference>
<dbReference type="GeneID" id="6018110"/>
<protein>
    <submittedName>
        <fullName evidence="2">Uncharacterized protein</fullName>
    </submittedName>
</protein>
<dbReference type="Proteomes" id="UP000001861">
    <property type="component" value="Unassembled WGS sequence"/>
</dbReference>
<evidence type="ECO:0000313" key="3">
    <source>
        <dbReference type="Proteomes" id="UP000001861"/>
    </source>
</evidence>
<dbReference type="VEuPathDB" id="FungiDB:CC1G_12982"/>
<dbReference type="AlphaFoldDB" id="A8PHK9"/>
<proteinExistence type="predicted"/>